<gene>
    <name evidence="2" type="ORF">ACFQ11_37665</name>
</gene>
<evidence type="ECO:0000256" key="1">
    <source>
        <dbReference type="SAM" id="MobiDB-lite"/>
    </source>
</evidence>
<feature type="compositionally biased region" description="Basic residues" evidence="1">
    <location>
        <begin position="83"/>
        <end position="96"/>
    </location>
</feature>
<reference evidence="3" key="1">
    <citation type="journal article" date="2019" name="Int. J. Syst. Evol. Microbiol.">
        <title>The Global Catalogue of Microorganisms (GCM) 10K type strain sequencing project: providing services to taxonomists for standard genome sequencing and annotation.</title>
        <authorList>
            <consortium name="The Broad Institute Genomics Platform"/>
            <consortium name="The Broad Institute Genome Sequencing Center for Infectious Disease"/>
            <person name="Wu L."/>
            <person name="Ma J."/>
        </authorList>
    </citation>
    <scope>NUCLEOTIDE SEQUENCE [LARGE SCALE GENOMIC DNA]</scope>
    <source>
        <strain evidence="3">JCM 31202</strain>
    </source>
</reference>
<evidence type="ECO:0000313" key="2">
    <source>
        <dbReference type="EMBL" id="MFD0906152.1"/>
    </source>
</evidence>
<keyword evidence="3" id="KW-1185">Reference proteome</keyword>
<protein>
    <submittedName>
        <fullName evidence="2">Uncharacterized protein</fullName>
    </submittedName>
</protein>
<evidence type="ECO:0000313" key="3">
    <source>
        <dbReference type="Proteomes" id="UP001596972"/>
    </source>
</evidence>
<name>A0ABW3F3H9_9ACTN</name>
<dbReference type="Proteomes" id="UP001596972">
    <property type="component" value="Unassembled WGS sequence"/>
</dbReference>
<feature type="region of interest" description="Disordered" evidence="1">
    <location>
        <begin position="64"/>
        <end position="104"/>
    </location>
</feature>
<sequence length="104" mass="10754">NAGERVLVVAADAAAGLGDPGAGERRPGQADHEALAALRLVITDVLVFTGVPPEEAAAAVRAGTGEFDIPAPPRTPRVPLVSARRRRAARRVRQPRPRPGGRGG</sequence>
<organism evidence="2 3">
    <name type="scientific">Actinomadura sediminis</name>
    <dbReference type="NCBI Taxonomy" id="1038904"/>
    <lineage>
        <taxon>Bacteria</taxon>
        <taxon>Bacillati</taxon>
        <taxon>Actinomycetota</taxon>
        <taxon>Actinomycetes</taxon>
        <taxon>Streptosporangiales</taxon>
        <taxon>Thermomonosporaceae</taxon>
        <taxon>Actinomadura</taxon>
    </lineage>
</organism>
<accession>A0ABW3F3H9</accession>
<comment type="caution">
    <text evidence="2">The sequence shown here is derived from an EMBL/GenBank/DDBJ whole genome shotgun (WGS) entry which is preliminary data.</text>
</comment>
<proteinExistence type="predicted"/>
<feature type="non-terminal residue" evidence="2">
    <location>
        <position position="1"/>
    </location>
</feature>
<dbReference type="EMBL" id="JBHTJA010000243">
    <property type="protein sequence ID" value="MFD0906152.1"/>
    <property type="molecule type" value="Genomic_DNA"/>
</dbReference>